<dbReference type="EMBL" id="JAFBDQ010000012">
    <property type="protein sequence ID" value="MBM7557441.1"/>
    <property type="molecule type" value="Genomic_DNA"/>
</dbReference>
<keyword evidence="3" id="KW-1185">Reference proteome</keyword>
<protein>
    <submittedName>
        <fullName evidence="2">Choline-glycine betaine transporter</fullName>
    </submittedName>
</protein>
<feature type="transmembrane region" description="Helical" evidence="1">
    <location>
        <begin position="46"/>
        <end position="65"/>
    </location>
</feature>
<dbReference type="Proteomes" id="UP000774000">
    <property type="component" value="Unassembled WGS sequence"/>
</dbReference>
<reference evidence="2" key="1">
    <citation type="submission" date="2021-01" db="EMBL/GenBank/DDBJ databases">
        <title>Genomic Encyclopedia of Type Strains, Phase IV (KMG-IV): sequencing the most valuable type-strain genomes for metagenomic binning, comparative biology and taxonomic classification.</title>
        <authorList>
            <person name="Goeker M."/>
        </authorList>
    </citation>
    <scope>NUCLEOTIDE SEQUENCE</scope>
    <source>
        <strain evidence="2">DSM 23230</strain>
    </source>
</reference>
<comment type="caution">
    <text evidence="2">The sequence shown here is derived from an EMBL/GenBank/DDBJ whole genome shotgun (WGS) entry which is preliminary data.</text>
</comment>
<accession>A0A938XWB1</accession>
<keyword evidence="1" id="KW-1133">Transmembrane helix</keyword>
<evidence type="ECO:0000256" key="1">
    <source>
        <dbReference type="SAM" id="Phobius"/>
    </source>
</evidence>
<evidence type="ECO:0000313" key="3">
    <source>
        <dbReference type="Proteomes" id="UP000774000"/>
    </source>
</evidence>
<evidence type="ECO:0000313" key="2">
    <source>
        <dbReference type="EMBL" id="MBM7557441.1"/>
    </source>
</evidence>
<proteinExistence type="predicted"/>
<dbReference type="RefSeq" id="WP_204702190.1">
    <property type="nucleotide sequence ID" value="NZ_JAFBDQ010000012.1"/>
</dbReference>
<name>A0A938XWB1_9FIRM</name>
<keyword evidence="1" id="KW-0812">Transmembrane</keyword>
<organism evidence="2 3">
    <name type="scientific">Halanaerobacter jeridensis</name>
    <dbReference type="NCBI Taxonomy" id="706427"/>
    <lineage>
        <taxon>Bacteria</taxon>
        <taxon>Bacillati</taxon>
        <taxon>Bacillota</taxon>
        <taxon>Clostridia</taxon>
        <taxon>Halanaerobiales</taxon>
        <taxon>Halobacteroidaceae</taxon>
        <taxon>Halanaerobacter</taxon>
    </lineage>
</organism>
<dbReference type="AlphaFoldDB" id="A0A938XWB1"/>
<sequence>MRNSRKIKVIMVLILFLVLLISYPSRAGEEVKDESSQLREEIDWEYIFNVVLVLISLLLVIVLITKLDFLEK</sequence>
<keyword evidence="1" id="KW-0472">Membrane</keyword>
<gene>
    <name evidence="2" type="ORF">JOC47_002307</name>
</gene>